<sequence>GIAKMIAEDKIVEPLRGVRILSLNLVSLISAANSVGRAENLIEGIIEEAKIGGNIIIFIDELHTITGGGDSNEAQTIANILKPALARGDIHVIGATTLSEYRKYIEKDPALSRRFEPVRADEPDIETSIKILTNVAKKLEEFHKVTISPEAIEVAVKLSKRYVQDRFLPDKAIDLLDEASSKIVLQGRNKLEAEDIRMILADKTGIPVGSLNTDDQVRLAALETYLSTYVIGQEHAVHVVSEAIRRARAGLKDPNKPTGSFLFLGPSGVGKTELAKVLAREIYHTEKALIRLDMSEFSEQHTVQRLVGAPPGYVGYDEGGQLTNPVWEQPYSLILLDEIEKAHPKVFDIFLQVLDDGRLTDGQGRTVDFKNTIIIATSNIASDEILQVIQDNDKSKLSDPDFIQDTIIPILRDYFRPEFINRFDEVVVFNPLGKDELIQIARLQIKKIEARLAEQDIKLVVKEETLQSYANETYNPQFGARPLKRLIQDKVENTVARMIIEGRIKSGGTLEI</sequence>
<feature type="non-terminal residue" evidence="6">
    <location>
        <position position="1"/>
    </location>
</feature>
<evidence type="ECO:0000256" key="2">
    <source>
        <dbReference type="ARBA" id="ARBA00022840"/>
    </source>
</evidence>
<dbReference type="InterPro" id="IPR050130">
    <property type="entry name" value="ClpA_ClpB"/>
</dbReference>
<dbReference type="PANTHER" id="PTHR11638">
    <property type="entry name" value="ATP-DEPENDENT CLP PROTEASE"/>
    <property type="match status" value="1"/>
</dbReference>
<keyword evidence="6" id="KW-0378">Hydrolase</keyword>
<evidence type="ECO:0000259" key="4">
    <source>
        <dbReference type="SMART" id="SM00382"/>
    </source>
</evidence>
<dbReference type="InterPro" id="IPR003593">
    <property type="entry name" value="AAA+_ATPase"/>
</dbReference>
<dbReference type="CDD" id="cd00009">
    <property type="entry name" value="AAA"/>
    <property type="match status" value="1"/>
</dbReference>
<keyword evidence="6" id="KW-0645">Protease</keyword>
<dbReference type="PRINTS" id="PR00300">
    <property type="entry name" value="CLPPROTEASEA"/>
</dbReference>
<dbReference type="Gene3D" id="1.10.8.60">
    <property type="match status" value="2"/>
</dbReference>
<dbReference type="GO" id="GO:0016887">
    <property type="term" value="F:ATP hydrolysis activity"/>
    <property type="evidence" value="ECO:0007669"/>
    <property type="project" value="InterPro"/>
</dbReference>
<dbReference type="SMART" id="SM01086">
    <property type="entry name" value="ClpB_D2-small"/>
    <property type="match status" value="1"/>
</dbReference>
<dbReference type="GO" id="GO:0005524">
    <property type="term" value="F:ATP binding"/>
    <property type="evidence" value="ECO:0007669"/>
    <property type="project" value="UniProtKB-KW"/>
</dbReference>
<dbReference type="CDD" id="cd19499">
    <property type="entry name" value="RecA-like_ClpB_Hsp104-like"/>
    <property type="match status" value="1"/>
</dbReference>
<dbReference type="AlphaFoldDB" id="A0A955RHS7"/>
<dbReference type="Pfam" id="PF07724">
    <property type="entry name" value="AAA_2"/>
    <property type="match status" value="1"/>
</dbReference>
<dbReference type="FunFam" id="3.40.50.300:FF:000025">
    <property type="entry name" value="ATP-dependent Clp protease subunit"/>
    <property type="match status" value="1"/>
</dbReference>
<dbReference type="GO" id="GO:0008233">
    <property type="term" value="F:peptidase activity"/>
    <property type="evidence" value="ECO:0007669"/>
    <property type="project" value="UniProtKB-KW"/>
</dbReference>
<dbReference type="GO" id="GO:0006508">
    <property type="term" value="P:proteolysis"/>
    <property type="evidence" value="ECO:0007669"/>
    <property type="project" value="UniProtKB-KW"/>
</dbReference>
<dbReference type="Pfam" id="PF10431">
    <property type="entry name" value="ClpB_D2-small"/>
    <property type="match status" value="1"/>
</dbReference>
<dbReference type="GO" id="GO:0005737">
    <property type="term" value="C:cytoplasm"/>
    <property type="evidence" value="ECO:0007669"/>
    <property type="project" value="TreeGrafter"/>
</dbReference>
<feature type="domain" description="AAA+ ATPase" evidence="4">
    <location>
        <begin position="257"/>
        <end position="433"/>
    </location>
</feature>
<dbReference type="Proteomes" id="UP000782843">
    <property type="component" value="Unassembled WGS sequence"/>
</dbReference>
<dbReference type="Pfam" id="PF17871">
    <property type="entry name" value="AAA_lid_9"/>
    <property type="match status" value="1"/>
</dbReference>
<name>A0A955RHS7_9BACT</name>
<dbReference type="InterPro" id="IPR041546">
    <property type="entry name" value="ClpA/ClpB_AAA_lid"/>
</dbReference>
<dbReference type="Pfam" id="PF00004">
    <property type="entry name" value="AAA"/>
    <property type="match status" value="1"/>
</dbReference>
<evidence type="ECO:0000256" key="3">
    <source>
        <dbReference type="ARBA" id="ARBA00023186"/>
    </source>
</evidence>
<dbReference type="InterPro" id="IPR027417">
    <property type="entry name" value="P-loop_NTPase"/>
</dbReference>
<evidence type="ECO:0000313" key="7">
    <source>
        <dbReference type="Proteomes" id="UP000782843"/>
    </source>
</evidence>
<evidence type="ECO:0000313" key="6">
    <source>
        <dbReference type="EMBL" id="MCA9381869.1"/>
    </source>
</evidence>
<comment type="caution">
    <text evidence="6">The sequence shown here is derived from an EMBL/GenBank/DDBJ whole genome shotgun (WGS) entry which is preliminary data.</text>
</comment>
<reference evidence="6" key="1">
    <citation type="submission" date="2020-04" db="EMBL/GenBank/DDBJ databases">
        <authorList>
            <person name="Zhang T."/>
        </authorList>
    </citation>
    <scope>NUCLEOTIDE SEQUENCE</scope>
    <source>
        <strain evidence="6">HKST-UBA10</strain>
    </source>
</reference>
<dbReference type="Gene3D" id="3.40.50.300">
    <property type="entry name" value="P-loop containing nucleotide triphosphate hydrolases"/>
    <property type="match status" value="2"/>
</dbReference>
<proteinExistence type="predicted"/>
<dbReference type="SUPFAM" id="SSF52540">
    <property type="entry name" value="P-loop containing nucleoside triphosphate hydrolases"/>
    <property type="match status" value="2"/>
</dbReference>
<dbReference type="SMART" id="SM00382">
    <property type="entry name" value="AAA"/>
    <property type="match status" value="1"/>
</dbReference>
<dbReference type="PANTHER" id="PTHR11638:SF175">
    <property type="entry name" value="ATP-DEPENDENT CLP PROTEASE, ATP-BINDING SUBUNIT CLPC"/>
    <property type="match status" value="1"/>
</dbReference>
<evidence type="ECO:0000259" key="5">
    <source>
        <dbReference type="SMART" id="SM01086"/>
    </source>
</evidence>
<accession>A0A955RHS7</accession>
<keyword evidence="1" id="KW-0547">Nucleotide-binding</keyword>
<keyword evidence="2 6" id="KW-0067">ATP-binding</keyword>
<dbReference type="GO" id="GO:0034605">
    <property type="term" value="P:cellular response to heat"/>
    <property type="evidence" value="ECO:0007669"/>
    <property type="project" value="TreeGrafter"/>
</dbReference>
<evidence type="ECO:0000256" key="1">
    <source>
        <dbReference type="ARBA" id="ARBA00022741"/>
    </source>
</evidence>
<reference evidence="6" key="2">
    <citation type="journal article" date="2021" name="Microbiome">
        <title>Successional dynamics and alternative stable states in a saline activated sludge microbial community over 9 years.</title>
        <authorList>
            <person name="Wang Y."/>
            <person name="Ye J."/>
            <person name="Ju F."/>
            <person name="Liu L."/>
            <person name="Boyd J.A."/>
            <person name="Deng Y."/>
            <person name="Parks D.H."/>
            <person name="Jiang X."/>
            <person name="Yin X."/>
            <person name="Woodcroft B.J."/>
            <person name="Tyson G.W."/>
            <person name="Hugenholtz P."/>
            <person name="Polz M.F."/>
            <person name="Zhang T."/>
        </authorList>
    </citation>
    <scope>NUCLEOTIDE SEQUENCE</scope>
    <source>
        <strain evidence="6">HKST-UBA10</strain>
    </source>
</reference>
<dbReference type="InterPro" id="IPR003959">
    <property type="entry name" value="ATPase_AAA_core"/>
</dbReference>
<keyword evidence="3" id="KW-0143">Chaperone</keyword>
<dbReference type="InterPro" id="IPR001270">
    <property type="entry name" value="ClpA/B"/>
</dbReference>
<dbReference type="EMBL" id="JAGQLG010000016">
    <property type="protein sequence ID" value="MCA9381869.1"/>
    <property type="molecule type" value="Genomic_DNA"/>
</dbReference>
<gene>
    <name evidence="6" type="ORF">KC660_00480</name>
</gene>
<dbReference type="InterPro" id="IPR019489">
    <property type="entry name" value="Clp_ATPase_C"/>
</dbReference>
<protein>
    <submittedName>
        <fullName evidence="6">ATP-dependent Clp protease ATP-binding subunit</fullName>
    </submittedName>
</protein>
<feature type="domain" description="Clp ATPase C-terminal" evidence="5">
    <location>
        <begin position="432"/>
        <end position="512"/>
    </location>
</feature>
<organism evidence="6 7">
    <name type="scientific">Candidatus Dojkabacteria bacterium</name>
    <dbReference type="NCBI Taxonomy" id="2099670"/>
    <lineage>
        <taxon>Bacteria</taxon>
        <taxon>Candidatus Dojkabacteria</taxon>
    </lineage>
</organism>